<keyword evidence="2" id="KW-1185">Reference proteome</keyword>
<dbReference type="Proteomes" id="UP000596276">
    <property type="component" value="Chromosome 4"/>
</dbReference>
<sequence length="59" mass="6744">MLKLLIRRISHLLQDDSALYKTHKAWLSVRDLAVVYMRRILGIRNEGVVGALNKVGVRS</sequence>
<evidence type="ECO:0000313" key="2">
    <source>
        <dbReference type="Proteomes" id="UP000596276"/>
    </source>
</evidence>
<reference evidence="2" key="1">
    <citation type="journal article" date="2021" name="G3 (Bethesda)">
        <title>Chromosome assembled and annotated genome sequence of Aspergillus flavus NRRL 3357.</title>
        <authorList>
            <person name="Skerker J.M."/>
            <person name="Pianalto K.M."/>
            <person name="Mondo S.J."/>
            <person name="Yang K."/>
            <person name="Arkin A.P."/>
            <person name="Keller N.P."/>
            <person name="Grigoriev I.V."/>
            <person name="Louise Glass N.L."/>
        </authorList>
    </citation>
    <scope>NUCLEOTIDE SEQUENCE [LARGE SCALE GENOMIC DNA]</scope>
    <source>
        <strain evidence="2">ATCC 200026 / FGSC A1120 / IAM 13836 / NRRL 3357 / JCM 12722 / SRRC 167</strain>
    </source>
</reference>
<proteinExistence type="predicted"/>
<dbReference type="VEuPathDB" id="FungiDB:F9C07_3991"/>
<dbReference type="EMBL" id="CP044618">
    <property type="protein sequence ID" value="QRD90203.1"/>
    <property type="molecule type" value="Genomic_DNA"/>
</dbReference>
<organism evidence="1 2">
    <name type="scientific">Aspergillus flavus (strain ATCC 200026 / FGSC A1120 / IAM 13836 / NRRL 3357 / JCM 12722 / SRRC 167)</name>
    <dbReference type="NCBI Taxonomy" id="332952"/>
    <lineage>
        <taxon>Eukaryota</taxon>
        <taxon>Fungi</taxon>
        <taxon>Dikarya</taxon>
        <taxon>Ascomycota</taxon>
        <taxon>Pezizomycotina</taxon>
        <taxon>Eurotiomycetes</taxon>
        <taxon>Eurotiomycetidae</taxon>
        <taxon>Eurotiales</taxon>
        <taxon>Aspergillaceae</taxon>
        <taxon>Aspergillus</taxon>
        <taxon>Aspergillus subgen. Circumdati</taxon>
    </lineage>
</organism>
<dbReference type="AlphaFoldDB" id="A0A7U2MUS2"/>
<evidence type="ECO:0000313" key="1">
    <source>
        <dbReference type="EMBL" id="QRD90203.1"/>
    </source>
</evidence>
<accession>A0A7U2MUS2</accession>
<protein>
    <submittedName>
        <fullName evidence="1">Uncharacterized protein</fullName>
    </submittedName>
</protein>
<gene>
    <name evidence="1" type="ORF">F9C07_3991</name>
</gene>
<name>A0A7U2MUS2_ASPFN</name>